<reference evidence="1" key="2">
    <citation type="submission" date="2023-05" db="EMBL/GenBank/DDBJ databases">
        <authorList>
            <consortium name="Lawrence Berkeley National Laboratory"/>
            <person name="Steindorff A."/>
            <person name="Hensen N."/>
            <person name="Bonometti L."/>
            <person name="Westerberg I."/>
            <person name="Brannstrom I.O."/>
            <person name="Guillou S."/>
            <person name="Cros-Aarteil S."/>
            <person name="Calhoun S."/>
            <person name="Haridas S."/>
            <person name="Kuo A."/>
            <person name="Mondo S."/>
            <person name="Pangilinan J."/>
            <person name="Riley R."/>
            <person name="Labutti K."/>
            <person name="Andreopoulos B."/>
            <person name="Lipzen A."/>
            <person name="Chen C."/>
            <person name="Yanf M."/>
            <person name="Daum C."/>
            <person name="Ng V."/>
            <person name="Clum A."/>
            <person name="Ohm R."/>
            <person name="Martin F."/>
            <person name="Silar P."/>
            <person name="Natvig D."/>
            <person name="Lalanne C."/>
            <person name="Gautier V."/>
            <person name="Ament-Velasquez S.L."/>
            <person name="Kruys A."/>
            <person name="Hutchinson M.I."/>
            <person name="Powell A.J."/>
            <person name="Barry K."/>
            <person name="Miller A.N."/>
            <person name="Grigoriev I.V."/>
            <person name="Debuchy R."/>
            <person name="Gladieux P."/>
            <person name="Thoren M.H."/>
            <person name="Johannesson H."/>
        </authorList>
    </citation>
    <scope>NUCLEOTIDE SEQUENCE</scope>
    <source>
        <strain evidence="1">CBS 757.83</strain>
    </source>
</reference>
<accession>A0AAN6Q9E9</accession>
<organism evidence="1 2">
    <name type="scientific">Parathielavia hyrcaniae</name>
    <dbReference type="NCBI Taxonomy" id="113614"/>
    <lineage>
        <taxon>Eukaryota</taxon>
        <taxon>Fungi</taxon>
        <taxon>Dikarya</taxon>
        <taxon>Ascomycota</taxon>
        <taxon>Pezizomycotina</taxon>
        <taxon>Sordariomycetes</taxon>
        <taxon>Sordariomycetidae</taxon>
        <taxon>Sordariales</taxon>
        <taxon>Chaetomiaceae</taxon>
        <taxon>Parathielavia</taxon>
    </lineage>
</organism>
<dbReference type="EMBL" id="MU863624">
    <property type="protein sequence ID" value="KAK4106082.1"/>
    <property type="molecule type" value="Genomic_DNA"/>
</dbReference>
<sequence length="70" mass="7346">MSCDVFSQLWSAHRSFGSLGVTLPGFWQSGSSGCQAPPPGPEIWGATARKTFATSPMPIPTASTQPPLLI</sequence>
<reference evidence="1" key="1">
    <citation type="journal article" date="2023" name="Mol. Phylogenet. Evol.">
        <title>Genome-scale phylogeny and comparative genomics of the fungal order Sordariales.</title>
        <authorList>
            <person name="Hensen N."/>
            <person name="Bonometti L."/>
            <person name="Westerberg I."/>
            <person name="Brannstrom I.O."/>
            <person name="Guillou S."/>
            <person name="Cros-Aarteil S."/>
            <person name="Calhoun S."/>
            <person name="Haridas S."/>
            <person name="Kuo A."/>
            <person name="Mondo S."/>
            <person name="Pangilinan J."/>
            <person name="Riley R."/>
            <person name="LaButti K."/>
            <person name="Andreopoulos B."/>
            <person name="Lipzen A."/>
            <person name="Chen C."/>
            <person name="Yan M."/>
            <person name="Daum C."/>
            <person name="Ng V."/>
            <person name="Clum A."/>
            <person name="Steindorff A."/>
            <person name="Ohm R.A."/>
            <person name="Martin F."/>
            <person name="Silar P."/>
            <person name="Natvig D.O."/>
            <person name="Lalanne C."/>
            <person name="Gautier V."/>
            <person name="Ament-Velasquez S.L."/>
            <person name="Kruys A."/>
            <person name="Hutchinson M.I."/>
            <person name="Powell A.J."/>
            <person name="Barry K."/>
            <person name="Miller A.N."/>
            <person name="Grigoriev I.V."/>
            <person name="Debuchy R."/>
            <person name="Gladieux P."/>
            <person name="Hiltunen Thoren M."/>
            <person name="Johannesson H."/>
        </authorList>
    </citation>
    <scope>NUCLEOTIDE SEQUENCE</scope>
    <source>
        <strain evidence="1">CBS 757.83</strain>
    </source>
</reference>
<protein>
    <submittedName>
        <fullName evidence="1">Uncharacterized protein</fullName>
    </submittedName>
</protein>
<name>A0AAN6Q9E9_9PEZI</name>
<evidence type="ECO:0000313" key="2">
    <source>
        <dbReference type="Proteomes" id="UP001305647"/>
    </source>
</evidence>
<proteinExistence type="predicted"/>
<dbReference type="AlphaFoldDB" id="A0AAN6Q9E9"/>
<keyword evidence="2" id="KW-1185">Reference proteome</keyword>
<evidence type="ECO:0000313" key="1">
    <source>
        <dbReference type="EMBL" id="KAK4106082.1"/>
    </source>
</evidence>
<comment type="caution">
    <text evidence="1">The sequence shown here is derived from an EMBL/GenBank/DDBJ whole genome shotgun (WGS) entry which is preliminary data.</text>
</comment>
<dbReference type="Proteomes" id="UP001305647">
    <property type="component" value="Unassembled WGS sequence"/>
</dbReference>
<gene>
    <name evidence="1" type="ORF">N658DRAFT_6316</name>
</gene>